<dbReference type="EMBL" id="MHVS01000003">
    <property type="protein sequence ID" value="OHA96911.1"/>
    <property type="molecule type" value="Genomic_DNA"/>
</dbReference>
<name>A0A1G2TJW5_9BACT</name>
<evidence type="ECO:0000313" key="3">
    <source>
        <dbReference type="Proteomes" id="UP000177279"/>
    </source>
</evidence>
<evidence type="ECO:0000256" key="1">
    <source>
        <dbReference type="SAM" id="Phobius"/>
    </source>
</evidence>
<dbReference type="Proteomes" id="UP000177279">
    <property type="component" value="Unassembled WGS sequence"/>
</dbReference>
<comment type="caution">
    <text evidence="2">The sequence shown here is derived from an EMBL/GenBank/DDBJ whole genome shotgun (WGS) entry which is preliminary data.</text>
</comment>
<keyword evidence="1" id="KW-0472">Membrane</keyword>
<protein>
    <submittedName>
        <fullName evidence="2">Uncharacterized protein</fullName>
    </submittedName>
</protein>
<proteinExistence type="predicted"/>
<gene>
    <name evidence="2" type="ORF">A3D49_02290</name>
</gene>
<feature type="transmembrane region" description="Helical" evidence="1">
    <location>
        <begin position="71"/>
        <end position="94"/>
    </location>
</feature>
<sequence length="105" mass="11699">MPGWKDLIVCDGVDIPCTYDKLVELVKALITDMVILSTFLAVAVFAYAGFKMIMSRGSETEYKAAVKMFGKVLWGYLWILAAWLIVYTISSVLLNPGFSLLEAPR</sequence>
<accession>A0A1G2TJW5</accession>
<feature type="transmembrane region" description="Helical" evidence="1">
    <location>
        <begin position="28"/>
        <end position="50"/>
    </location>
</feature>
<keyword evidence="1" id="KW-0812">Transmembrane</keyword>
<dbReference type="AlphaFoldDB" id="A0A1G2TJW5"/>
<organism evidence="2 3">
    <name type="scientific">Candidatus Zambryskibacteria bacterium RIFCSPHIGHO2_02_FULL_43_37</name>
    <dbReference type="NCBI Taxonomy" id="1802749"/>
    <lineage>
        <taxon>Bacteria</taxon>
        <taxon>Candidatus Zambryskiibacteriota</taxon>
    </lineage>
</organism>
<evidence type="ECO:0000313" key="2">
    <source>
        <dbReference type="EMBL" id="OHA96911.1"/>
    </source>
</evidence>
<keyword evidence="1" id="KW-1133">Transmembrane helix</keyword>
<reference evidence="2 3" key="1">
    <citation type="journal article" date="2016" name="Nat. Commun.">
        <title>Thousands of microbial genomes shed light on interconnected biogeochemical processes in an aquifer system.</title>
        <authorList>
            <person name="Anantharaman K."/>
            <person name="Brown C.T."/>
            <person name="Hug L.A."/>
            <person name="Sharon I."/>
            <person name="Castelle C.J."/>
            <person name="Probst A.J."/>
            <person name="Thomas B.C."/>
            <person name="Singh A."/>
            <person name="Wilkins M.J."/>
            <person name="Karaoz U."/>
            <person name="Brodie E.L."/>
            <person name="Williams K.H."/>
            <person name="Hubbard S.S."/>
            <person name="Banfield J.F."/>
        </authorList>
    </citation>
    <scope>NUCLEOTIDE SEQUENCE [LARGE SCALE GENOMIC DNA]</scope>
</reference>